<dbReference type="EMBL" id="LFZN01000005">
    <property type="protein sequence ID" value="KXT06729.1"/>
    <property type="molecule type" value="Genomic_DNA"/>
</dbReference>
<reference evidence="1 2" key="1">
    <citation type="submission" date="2015-07" db="EMBL/GenBank/DDBJ databases">
        <title>Comparative genomics of the Sigatoka disease complex on banana suggests a link between parallel evolutionary changes in Pseudocercospora fijiensis and Pseudocercospora eumusae and increased virulence on the banana host.</title>
        <authorList>
            <person name="Chang T.-C."/>
            <person name="Salvucci A."/>
            <person name="Crous P.W."/>
            <person name="Stergiopoulos I."/>
        </authorList>
    </citation>
    <scope>NUCLEOTIDE SEQUENCE [LARGE SCALE GENOMIC DNA]</scope>
    <source>
        <strain evidence="1 2">CBS 114824</strain>
    </source>
</reference>
<proteinExistence type="predicted"/>
<evidence type="ECO:0000313" key="1">
    <source>
        <dbReference type="EMBL" id="KXT06729.1"/>
    </source>
</evidence>
<dbReference type="EMBL" id="LFZN01000005">
    <property type="protein sequence ID" value="KXT06730.1"/>
    <property type="molecule type" value="Genomic_DNA"/>
</dbReference>
<evidence type="ECO:0000313" key="2">
    <source>
        <dbReference type="Proteomes" id="UP000070133"/>
    </source>
</evidence>
<organism evidence="1 2">
    <name type="scientific">Pseudocercospora eumusae</name>
    <dbReference type="NCBI Taxonomy" id="321146"/>
    <lineage>
        <taxon>Eukaryota</taxon>
        <taxon>Fungi</taxon>
        <taxon>Dikarya</taxon>
        <taxon>Ascomycota</taxon>
        <taxon>Pezizomycotina</taxon>
        <taxon>Dothideomycetes</taxon>
        <taxon>Dothideomycetidae</taxon>
        <taxon>Mycosphaerellales</taxon>
        <taxon>Mycosphaerellaceae</taxon>
        <taxon>Pseudocercospora</taxon>
    </lineage>
</organism>
<gene>
    <name evidence="1" type="ORF">AC578_8514</name>
</gene>
<comment type="caution">
    <text evidence="1">The sequence shown here is derived from an EMBL/GenBank/DDBJ whole genome shotgun (WGS) entry which is preliminary data.</text>
</comment>
<dbReference type="Proteomes" id="UP000070133">
    <property type="component" value="Unassembled WGS sequence"/>
</dbReference>
<dbReference type="AlphaFoldDB" id="A0A139HWF9"/>
<protein>
    <submittedName>
        <fullName evidence="1">Uncharacterized protein</fullName>
    </submittedName>
</protein>
<sequence>MHHQSPQSSSVATYFSRTDDSHYLDIATQSMAYLWASLLGLRRYRLAARRILKRHSSVLGKCIVTACKSTHFSRNLSEAGRITVDHLATITVWMSLWWAPRERSHSS</sequence>
<accession>A0A139HWF9</accession>
<name>A0A139HWF9_9PEZI</name>
<keyword evidence="2" id="KW-1185">Reference proteome</keyword>